<reference evidence="3 4" key="1">
    <citation type="submission" date="2023-04" db="EMBL/GenBank/DDBJ databases">
        <title>Luteimonas sp. M1R5S18.</title>
        <authorList>
            <person name="Sun J.-Q."/>
        </authorList>
    </citation>
    <scope>NUCLEOTIDE SEQUENCE [LARGE SCALE GENOMIC DNA]</scope>
    <source>
        <strain evidence="3 4">M1R5S18</strain>
    </source>
</reference>
<protein>
    <submittedName>
        <fullName evidence="3">Copper resistance protein NlpE</fullName>
    </submittedName>
</protein>
<keyword evidence="4" id="KW-1185">Reference proteome</keyword>
<proteinExistence type="predicted"/>
<feature type="compositionally biased region" description="Low complexity" evidence="1">
    <location>
        <begin position="35"/>
        <end position="45"/>
    </location>
</feature>
<dbReference type="EMBL" id="JARXRN010000016">
    <property type="protein sequence ID" value="MDH5829459.1"/>
    <property type="molecule type" value="Genomic_DNA"/>
</dbReference>
<feature type="region of interest" description="Disordered" evidence="1">
    <location>
        <begin position="23"/>
        <end position="45"/>
    </location>
</feature>
<dbReference type="Gene3D" id="2.40.128.640">
    <property type="match status" value="1"/>
</dbReference>
<feature type="signal peptide" evidence="2">
    <location>
        <begin position="1"/>
        <end position="19"/>
    </location>
</feature>
<dbReference type="Pfam" id="PF04170">
    <property type="entry name" value="NlpE"/>
    <property type="match status" value="1"/>
</dbReference>
<comment type="caution">
    <text evidence="3">The sequence shown here is derived from an EMBL/GenBank/DDBJ whole genome shotgun (WGS) entry which is preliminary data.</text>
</comment>
<accession>A0ABT6JFL3</accession>
<name>A0ABT6JFL3_9GAMM</name>
<gene>
    <name evidence="3" type="ORF">QFW80_02860</name>
</gene>
<dbReference type="InterPro" id="IPR007298">
    <property type="entry name" value="Cu-R_lipoprotein_NlpE"/>
</dbReference>
<evidence type="ECO:0000256" key="2">
    <source>
        <dbReference type="SAM" id="SignalP"/>
    </source>
</evidence>
<organism evidence="3 4">
    <name type="scientific">Luteimonas rhizosphaericola</name>
    <dbReference type="NCBI Taxonomy" id="3042024"/>
    <lineage>
        <taxon>Bacteria</taxon>
        <taxon>Pseudomonadati</taxon>
        <taxon>Pseudomonadota</taxon>
        <taxon>Gammaproteobacteria</taxon>
        <taxon>Lysobacterales</taxon>
        <taxon>Lysobacteraceae</taxon>
        <taxon>Luteimonas</taxon>
    </lineage>
</organism>
<dbReference type="RefSeq" id="WP_280599614.1">
    <property type="nucleotide sequence ID" value="NZ_JARXRN010000016.1"/>
</dbReference>
<evidence type="ECO:0000313" key="3">
    <source>
        <dbReference type="EMBL" id="MDH5829459.1"/>
    </source>
</evidence>
<dbReference type="Proteomes" id="UP001156831">
    <property type="component" value="Unassembled WGS sequence"/>
</dbReference>
<evidence type="ECO:0000313" key="4">
    <source>
        <dbReference type="Proteomes" id="UP001156831"/>
    </source>
</evidence>
<keyword evidence="2" id="KW-0732">Signal</keyword>
<evidence type="ECO:0000256" key="1">
    <source>
        <dbReference type="SAM" id="MobiDB-lite"/>
    </source>
</evidence>
<feature type="chain" id="PRO_5045879986" evidence="2">
    <location>
        <begin position="20"/>
        <end position="170"/>
    </location>
</feature>
<sequence length="170" mass="18033">MAHRPMIRLALATLACALAACRPDPEPSPDPAPEPLASATTADAGALGGTDASAVVHHAPKDPAGFDRKAFAGAFAGTLPCADCPGIDTSMQIGDDGTFRLTETWRDRDRRTETAGTWTIDADGTRLQLDPDSKEADDRWFEIVSKDEIRMLDTNGEAIAGTPNTSLRRG</sequence>
<dbReference type="PROSITE" id="PS51257">
    <property type="entry name" value="PROKAR_LIPOPROTEIN"/>
    <property type="match status" value="1"/>
</dbReference>